<dbReference type="PANTHER" id="PTHR43334">
    <property type="entry name" value="ACETATE--COA LIGASE [ADP-FORMING]"/>
    <property type="match status" value="1"/>
</dbReference>
<dbReference type="Proteomes" id="UP001193081">
    <property type="component" value="Unassembled WGS sequence"/>
</dbReference>
<dbReference type="InterPro" id="IPR016102">
    <property type="entry name" value="Succinyl-CoA_synth-like"/>
</dbReference>
<reference evidence="6 7" key="1">
    <citation type="submission" date="2021-03" db="EMBL/GenBank/DDBJ databases">
        <authorList>
            <person name="Grouzdev D.S."/>
        </authorList>
    </citation>
    <scope>NUCLEOTIDE SEQUENCE [LARGE SCALE GENOMIC DNA]</scope>
    <source>
        <strain evidence="6 7">M50-1</strain>
    </source>
</reference>
<dbReference type="PANTHER" id="PTHR43334:SF1">
    <property type="entry name" value="3-HYDROXYPROPIONATE--COA LIGASE [ADP-FORMING]"/>
    <property type="match status" value="1"/>
</dbReference>
<evidence type="ECO:0000256" key="1">
    <source>
        <dbReference type="ARBA" id="ARBA00022598"/>
    </source>
</evidence>
<keyword evidence="7" id="KW-1185">Reference proteome</keyword>
<protein>
    <submittedName>
        <fullName evidence="6">Acetate--CoA ligase family protein</fullName>
    </submittedName>
</protein>
<dbReference type="SMART" id="SM00881">
    <property type="entry name" value="CoA_binding"/>
    <property type="match status" value="1"/>
</dbReference>
<dbReference type="InterPro" id="IPR014089">
    <property type="entry name" value="AcCoA-synth-alpha"/>
</dbReference>
<dbReference type="Pfam" id="PF13607">
    <property type="entry name" value="Succ_CoA_lig"/>
    <property type="match status" value="1"/>
</dbReference>
<evidence type="ECO:0000256" key="3">
    <source>
        <dbReference type="ARBA" id="ARBA00022840"/>
    </source>
</evidence>
<evidence type="ECO:0000259" key="5">
    <source>
        <dbReference type="PROSITE" id="PS50975"/>
    </source>
</evidence>
<dbReference type="InterPro" id="IPR003781">
    <property type="entry name" value="CoA-bd"/>
</dbReference>
<dbReference type="SUPFAM" id="SSF52210">
    <property type="entry name" value="Succinyl-CoA synthetase domains"/>
    <property type="match status" value="2"/>
</dbReference>
<evidence type="ECO:0000256" key="4">
    <source>
        <dbReference type="PROSITE-ProRule" id="PRU00409"/>
    </source>
</evidence>
<dbReference type="PROSITE" id="PS50975">
    <property type="entry name" value="ATP_GRASP"/>
    <property type="match status" value="1"/>
</dbReference>
<dbReference type="EMBL" id="SIJK02000004">
    <property type="protein sequence ID" value="MBP1464779.1"/>
    <property type="molecule type" value="Genomic_DNA"/>
</dbReference>
<name>A0ABS4D5R4_9CHLR</name>
<dbReference type="InterPro" id="IPR032875">
    <property type="entry name" value="Succ_CoA_lig_flav_dom"/>
</dbReference>
<evidence type="ECO:0000313" key="7">
    <source>
        <dbReference type="Proteomes" id="UP001193081"/>
    </source>
</evidence>
<keyword evidence="3 4" id="KW-0067">ATP-binding</keyword>
<dbReference type="Pfam" id="PF13549">
    <property type="entry name" value="ATP-grasp_5"/>
    <property type="match status" value="1"/>
</dbReference>
<dbReference type="InterPro" id="IPR036291">
    <property type="entry name" value="NAD(P)-bd_dom_sf"/>
</dbReference>
<dbReference type="InterPro" id="IPR043938">
    <property type="entry name" value="Ligase_CoA_dom"/>
</dbReference>
<dbReference type="Gene3D" id="3.30.470.20">
    <property type="entry name" value="ATP-grasp fold, B domain"/>
    <property type="match status" value="1"/>
</dbReference>
<dbReference type="InterPro" id="IPR051538">
    <property type="entry name" value="Acyl-CoA_Synth/Transferase"/>
</dbReference>
<dbReference type="Gene3D" id="3.30.1490.20">
    <property type="entry name" value="ATP-grasp fold, A domain"/>
    <property type="match status" value="1"/>
</dbReference>
<gene>
    <name evidence="6" type="ORF">EYB53_003550</name>
</gene>
<dbReference type="SUPFAM" id="SSF56059">
    <property type="entry name" value="Glutathione synthetase ATP-binding domain-like"/>
    <property type="match status" value="1"/>
</dbReference>
<sequence>MFEAIFTPESVAVIGASPNPDRVGYAVLKNILDNGYPGAVYPINPHIPEILGCQAYASVLDVPDPIELAVLVVPTSQVLPVVDQCGQKGVRGLVVITAGFKEAGSEGNELERKLLALVRSYDMRMIGPNSLGVIDTFSKLNASFAGVMPNQGNIALMSQSGAICAAILDWSKNRGIGFSRFVSLGNKTDINEVTLLRAWSHDPESKVILAYLEDISDGASFIATAREVTRQVPVIAIKSGTTAAGSRAASSHTGSLAGSEYAYEAAFAQSGILRARTVSELFDLALIFSYQPLIQGNRVAVVTNSGGMGIIAADAVERSGLAMALFAPATIERLNHDLPPSASVYNPVDILGDARSNRYQTAITAVLEDPGVDGLIIMLTPQAQSALVEIAETIGETVARYKKPVVTSFMGGYSLGPALDALSRAHIPNYTFPERAVQSLAGMHHYYERRRRPQRIYRTFEVDQDQVRQIFADARETGRVELSEGEVRAVLSAYGLRLPESHLAMSPEEAVQQAAMLGFPVVMKIASPDILLKTEIGGVKLGITGEEAARDSFELIEYRTRKYWPEARVHGVFVQEMVKPGQEFLITVHRDPQFGPLVAIGLGGMYVEVMKDVAYRLAPISEQDVRDQIRSLRAYPLLRGAGGNLPVDVLAVEDCVLRVSQLVTDFTEIVELDINPLVIHHEGEGAVVLDARILIQ</sequence>
<accession>A0ABS4D5R4</accession>
<proteinExistence type="predicted"/>
<dbReference type="SUPFAM" id="SSF51735">
    <property type="entry name" value="NAD(P)-binding Rossmann-fold domains"/>
    <property type="match status" value="1"/>
</dbReference>
<dbReference type="GO" id="GO:0016874">
    <property type="term" value="F:ligase activity"/>
    <property type="evidence" value="ECO:0007669"/>
    <property type="project" value="UniProtKB-KW"/>
</dbReference>
<dbReference type="RefSeq" id="WP_135476814.1">
    <property type="nucleotide sequence ID" value="NZ_SIJK02000004.1"/>
</dbReference>
<dbReference type="Gene3D" id="3.40.50.720">
    <property type="entry name" value="NAD(P)-binding Rossmann-like Domain"/>
    <property type="match status" value="1"/>
</dbReference>
<dbReference type="NCBIfam" id="TIGR02717">
    <property type="entry name" value="AcCoA-syn-alpha"/>
    <property type="match status" value="1"/>
</dbReference>
<dbReference type="InterPro" id="IPR011761">
    <property type="entry name" value="ATP-grasp"/>
</dbReference>
<organism evidence="6 7">
    <name type="scientific">Candidatus Chloroploca mongolica</name>
    <dbReference type="NCBI Taxonomy" id="2528176"/>
    <lineage>
        <taxon>Bacteria</taxon>
        <taxon>Bacillati</taxon>
        <taxon>Chloroflexota</taxon>
        <taxon>Chloroflexia</taxon>
        <taxon>Chloroflexales</taxon>
        <taxon>Chloroflexineae</taxon>
        <taxon>Oscillochloridaceae</taxon>
        <taxon>Candidatus Chloroploca</taxon>
    </lineage>
</organism>
<feature type="domain" description="ATP-grasp" evidence="5">
    <location>
        <begin position="488"/>
        <end position="524"/>
    </location>
</feature>
<dbReference type="Gene3D" id="3.40.50.261">
    <property type="entry name" value="Succinyl-CoA synthetase domains"/>
    <property type="match status" value="2"/>
</dbReference>
<evidence type="ECO:0000313" key="6">
    <source>
        <dbReference type="EMBL" id="MBP1464779.1"/>
    </source>
</evidence>
<keyword evidence="2 4" id="KW-0547">Nucleotide-binding</keyword>
<dbReference type="InterPro" id="IPR013815">
    <property type="entry name" value="ATP_grasp_subdomain_1"/>
</dbReference>
<dbReference type="Pfam" id="PF19045">
    <property type="entry name" value="Ligase_CoA_2"/>
    <property type="match status" value="1"/>
</dbReference>
<keyword evidence="1 6" id="KW-0436">Ligase</keyword>
<evidence type="ECO:0000256" key="2">
    <source>
        <dbReference type="ARBA" id="ARBA00022741"/>
    </source>
</evidence>
<dbReference type="Pfam" id="PF13380">
    <property type="entry name" value="CoA_binding_2"/>
    <property type="match status" value="1"/>
</dbReference>
<comment type="caution">
    <text evidence="6">The sequence shown here is derived from an EMBL/GenBank/DDBJ whole genome shotgun (WGS) entry which is preliminary data.</text>
</comment>